<dbReference type="HOGENOM" id="CLU_096825_0_0_6"/>
<gene>
    <name evidence="2" type="ordered locus">Tgr7_0461</name>
</gene>
<dbReference type="AlphaFoldDB" id="B8GL41"/>
<name>B8GL41_THISH</name>
<dbReference type="STRING" id="396588.Tgr7_0461"/>
<dbReference type="PANTHER" id="PTHR37691">
    <property type="entry name" value="BLR3518 PROTEIN"/>
    <property type="match status" value="1"/>
</dbReference>
<keyword evidence="1" id="KW-0812">Transmembrane</keyword>
<dbReference type="OrthoDB" id="8557943at2"/>
<evidence type="ECO:0000313" key="2">
    <source>
        <dbReference type="EMBL" id="ACL71559.1"/>
    </source>
</evidence>
<evidence type="ECO:0000313" key="3">
    <source>
        <dbReference type="Proteomes" id="UP000002383"/>
    </source>
</evidence>
<dbReference type="eggNOG" id="COG1416">
    <property type="taxonomic scope" value="Bacteria"/>
</dbReference>
<keyword evidence="1" id="KW-0472">Membrane</keyword>
<keyword evidence="1" id="KW-1133">Transmembrane helix</keyword>
<dbReference type="EMBL" id="CP001339">
    <property type="protein sequence ID" value="ACL71559.1"/>
    <property type="molecule type" value="Genomic_DNA"/>
</dbReference>
<accession>B8GL41</accession>
<keyword evidence="3" id="KW-1185">Reference proteome</keyword>
<reference evidence="2 3" key="1">
    <citation type="journal article" date="2011" name="Stand. Genomic Sci.">
        <title>Complete genome sequence of 'Thioalkalivibrio sulfidophilus' HL-EbGr7.</title>
        <authorList>
            <person name="Muyzer G."/>
            <person name="Sorokin D.Y."/>
            <person name="Mavromatis K."/>
            <person name="Lapidus A."/>
            <person name="Clum A."/>
            <person name="Ivanova N."/>
            <person name="Pati A."/>
            <person name="d'Haeseleer P."/>
            <person name="Woyke T."/>
            <person name="Kyrpides N.C."/>
        </authorList>
    </citation>
    <scope>NUCLEOTIDE SEQUENCE [LARGE SCALE GENOMIC DNA]</scope>
    <source>
        <strain evidence="2 3">HL-EbGR7</strain>
    </source>
</reference>
<protein>
    <recommendedName>
        <fullName evidence="4">Transmembrane anti-sigma factor</fullName>
    </recommendedName>
</protein>
<dbReference type="Gene3D" id="3.40.1260.10">
    <property type="entry name" value="DsrEFH-like"/>
    <property type="match status" value="1"/>
</dbReference>
<sequence>MDKSHIGGDEHTLNALVDGELDSAARREILRRLREDEELRGVACSLRHVKTLVHHGYTSAEPPRRRREHPMRRAMRFPSMAAAAVLLGIGFAAGLLIPDSIDRHKPEAYVAHIQGPEPAAVVNGVRIEPRQAQHNKFVLHVSQGGEHRFAEVLDRAEKLLAVYPGPGLEIEVVANSEGLGLFREEVSTQVERIRLLTERHENVHFIACQNTMEVLQRQGVRTRLITGTKTTQSAVDHIIDRLQDGWVYVRT</sequence>
<dbReference type="SUPFAM" id="SSF75169">
    <property type="entry name" value="DsrEFH-like"/>
    <property type="match status" value="1"/>
</dbReference>
<dbReference type="RefSeq" id="WP_012637048.1">
    <property type="nucleotide sequence ID" value="NC_011901.1"/>
</dbReference>
<dbReference type="KEGG" id="tgr:Tgr7_0461"/>
<feature type="transmembrane region" description="Helical" evidence="1">
    <location>
        <begin position="74"/>
        <end position="97"/>
    </location>
</feature>
<dbReference type="PANTHER" id="PTHR37691:SF1">
    <property type="entry name" value="BLR3518 PROTEIN"/>
    <property type="match status" value="1"/>
</dbReference>
<evidence type="ECO:0008006" key="4">
    <source>
        <dbReference type="Google" id="ProtNLM"/>
    </source>
</evidence>
<organism evidence="2 3">
    <name type="scientific">Thioalkalivibrio sulfidiphilus (strain HL-EbGR7)</name>
    <dbReference type="NCBI Taxonomy" id="396588"/>
    <lineage>
        <taxon>Bacteria</taxon>
        <taxon>Pseudomonadati</taxon>
        <taxon>Pseudomonadota</taxon>
        <taxon>Gammaproteobacteria</taxon>
        <taxon>Chromatiales</taxon>
        <taxon>Ectothiorhodospiraceae</taxon>
        <taxon>Thioalkalivibrio</taxon>
    </lineage>
</organism>
<proteinExistence type="predicted"/>
<evidence type="ECO:0000256" key="1">
    <source>
        <dbReference type="SAM" id="Phobius"/>
    </source>
</evidence>
<dbReference type="InterPro" id="IPR027396">
    <property type="entry name" value="DsrEFH-like"/>
</dbReference>
<dbReference type="Proteomes" id="UP000002383">
    <property type="component" value="Chromosome"/>
</dbReference>